<accession>A0A1W9S4B9</accession>
<dbReference type="InterPro" id="IPR007016">
    <property type="entry name" value="O-antigen_ligase-rel_domated"/>
</dbReference>
<feature type="transmembrane region" description="Helical" evidence="5">
    <location>
        <begin position="105"/>
        <end position="124"/>
    </location>
</feature>
<dbReference type="PANTHER" id="PTHR37422:SF13">
    <property type="entry name" value="LIPOPOLYSACCHARIDE BIOSYNTHESIS PROTEIN PA4999-RELATED"/>
    <property type="match status" value="1"/>
</dbReference>
<feature type="transmembrane region" description="Helical" evidence="5">
    <location>
        <begin position="397"/>
        <end position="413"/>
    </location>
</feature>
<dbReference type="GO" id="GO:0016020">
    <property type="term" value="C:membrane"/>
    <property type="evidence" value="ECO:0007669"/>
    <property type="project" value="UniProtKB-SubCell"/>
</dbReference>
<evidence type="ECO:0000256" key="5">
    <source>
        <dbReference type="SAM" id="Phobius"/>
    </source>
</evidence>
<organism evidence="7 8">
    <name type="scientific">Candidatus Coatesbacteria bacterium 4484_99</name>
    <dbReference type="NCBI Taxonomy" id="1970774"/>
    <lineage>
        <taxon>Bacteria</taxon>
        <taxon>Candidatus Coatesiibacteriota</taxon>
    </lineage>
</organism>
<comment type="caution">
    <text evidence="7">The sequence shown here is derived from an EMBL/GenBank/DDBJ whole genome shotgun (WGS) entry which is preliminary data.</text>
</comment>
<evidence type="ECO:0000256" key="4">
    <source>
        <dbReference type="ARBA" id="ARBA00023136"/>
    </source>
</evidence>
<feature type="domain" description="O-antigen ligase-related" evidence="6">
    <location>
        <begin position="208"/>
        <end position="349"/>
    </location>
</feature>
<dbReference type="EMBL" id="NATQ01000009">
    <property type="protein sequence ID" value="OQX91170.1"/>
    <property type="molecule type" value="Genomic_DNA"/>
</dbReference>
<keyword evidence="4 5" id="KW-0472">Membrane</keyword>
<feature type="transmembrane region" description="Helical" evidence="5">
    <location>
        <begin position="341"/>
        <end position="360"/>
    </location>
</feature>
<evidence type="ECO:0000313" key="8">
    <source>
        <dbReference type="Proteomes" id="UP000192611"/>
    </source>
</evidence>
<keyword evidence="3 5" id="KW-1133">Transmembrane helix</keyword>
<feature type="transmembrane region" description="Helical" evidence="5">
    <location>
        <begin position="242"/>
        <end position="260"/>
    </location>
</feature>
<feature type="transmembrane region" description="Helical" evidence="5">
    <location>
        <begin position="372"/>
        <end position="391"/>
    </location>
</feature>
<reference evidence="8" key="1">
    <citation type="submission" date="2017-03" db="EMBL/GenBank/DDBJ databases">
        <title>Novel pathways for hydrocarbon cycling and metabolic interdependencies in hydrothermal sediment communities.</title>
        <authorList>
            <person name="Dombrowski N."/>
            <person name="Seitz K."/>
            <person name="Teske A."/>
            <person name="Baker B."/>
        </authorList>
    </citation>
    <scope>NUCLEOTIDE SEQUENCE [LARGE SCALE GENOMIC DNA]</scope>
</reference>
<evidence type="ECO:0000259" key="6">
    <source>
        <dbReference type="Pfam" id="PF04932"/>
    </source>
</evidence>
<feature type="transmembrane region" description="Helical" evidence="5">
    <location>
        <begin position="164"/>
        <end position="188"/>
    </location>
</feature>
<feature type="transmembrane region" description="Helical" evidence="5">
    <location>
        <begin position="130"/>
        <end position="152"/>
    </location>
</feature>
<protein>
    <recommendedName>
        <fullName evidence="6">O-antigen ligase-related domain-containing protein</fullName>
    </recommendedName>
</protein>
<feature type="transmembrane region" description="Helical" evidence="5">
    <location>
        <begin position="21"/>
        <end position="48"/>
    </location>
</feature>
<dbReference type="AlphaFoldDB" id="A0A1W9S4B9"/>
<keyword evidence="2 5" id="KW-0812">Transmembrane</keyword>
<evidence type="ECO:0000256" key="1">
    <source>
        <dbReference type="ARBA" id="ARBA00004141"/>
    </source>
</evidence>
<comment type="subcellular location">
    <subcellularLocation>
        <location evidence="1">Membrane</location>
        <topology evidence="1">Multi-pass membrane protein</topology>
    </subcellularLocation>
</comment>
<gene>
    <name evidence="7" type="ORF">B6D57_00765</name>
</gene>
<evidence type="ECO:0000256" key="2">
    <source>
        <dbReference type="ARBA" id="ARBA00022692"/>
    </source>
</evidence>
<dbReference type="InterPro" id="IPR051533">
    <property type="entry name" value="WaaL-like"/>
</dbReference>
<sequence>MKKLLQKEPEKISRRRKIINDLLLASLVLAFLLTPLSISALLIVYYAITIPLFILKMVITREGFVKTGVELFIAIFLFIAFISSLTSYFASPDFGGIYMKNSLKWFYKTAPAILIFIIVVQGGYRRWARVLASAFLLGSVLNCICLITQFLTHLKDLNVYFDRFGGFSFYMTQGTIIPLSLCVASWLIVNEHIRKYHWLDLCLRWAGYIITIIASALSLVRTAILGTTTAIVTFTVITRKKLFIITLVGVIIMVLLIPQTRFRLIDTFYSFDYQGYVWEPESIKEWRWRLFPIGIDIIKRYPLLGVGPRNVSLIISEYRPYETGQFFSHLHNDFLEVGAEMGLIGLSALVALFIAIYVSIIKKSKERKYTRAFGISIIFTFVTAGMFEYNIGDFEAFISFWEVLSIAFLYLYGRE</sequence>
<proteinExistence type="predicted"/>
<evidence type="ECO:0000256" key="3">
    <source>
        <dbReference type="ARBA" id="ARBA00022989"/>
    </source>
</evidence>
<dbReference type="PANTHER" id="PTHR37422">
    <property type="entry name" value="TEICHURONIC ACID BIOSYNTHESIS PROTEIN TUAE"/>
    <property type="match status" value="1"/>
</dbReference>
<feature type="transmembrane region" description="Helical" evidence="5">
    <location>
        <begin position="68"/>
        <end position="90"/>
    </location>
</feature>
<name>A0A1W9S4B9_9BACT</name>
<dbReference type="Proteomes" id="UP000192611">
    <property type="component" value="Unassembled WGS sequence"/>
</dbReference>
<evidence type="ECO:0000313" key="7">
    <source>
        <dbReference type="EMBL" id="OQX91170.1"/>
    </source>
</evidence>
<dbReference type="Pfam" id="PF04932">
    <property type="entry name" value="Wzy_C"/>
    <property type="match status" value="1"/>
</dbReference>